<dbReference type="InterPro" id="IPR037171">
    <property type="entry name" value="NagB/RpiA_transferase-like"/>
</dbReference>
<dbReference type="NCBIfam" id="TIGR00502">
    <property type="entry name" value="nagB"/>
    <property type="match status" value="1"/>
</dbReference>
<protein>
    <recommendedName>
        <fullName evidence="8">Glucosamine-6-phosphate deaminase</fullName>
        <ecNumber evidence="8">3.5.99.6</ecNumber>
    </recommendedName>
    <alternativeName>
        <fullName evidence="8">GlcN6P deaminase</fullName>
        <shortName evidence="8">GNPDA</shortName>
    </alternativeName>
    <alternativeName>
        <fullName evidence="8">Glucosamine-6-phosphate isomerase</fullName>
    </alternativeName>
</protein>
<dbReference type="AlphaFoldDB" id="A0A5P8E996"/>
<dbReference type="RefSeq" id="WP_111898830.1">
    <property type="nucleotide sequence ID" value="NZ_CP033459.1"/>
</dbReference>
<feature type="site" description="Part of the allosteric site" evidence="8">
    <location>
        <position position="161"/>
    </location>
</feature>
<feature type="active site" description="Proton acceptor; for enolization step" evidence="8">
    <location>
        <position position="72"/>
    </location>
</feature>
<keyword evidence="4 8" id="KW-0119">Carbohydrate metabolism</keyword>
<dbReference type="GO" id="GO:0042802">
    <property type="term" value="F:identical protein binding"/>
    <property type="evidence" value="ECO:0007669"/>
    <property type="project" value="TreeGrafter"/>
</dbReference>
<evidence type="ECO:0000256" key="8">
    <source>
        <dbReference type="HAMAP-Rule" id="MF_01241"/>
    </source>
</evidence>
<dbReference type="UniPathway" id="UPA00629">
    <property type="reaction ID" value="UER00684"/>
</dbReference>
<comment type="catalytic activity">
    <reaction evidence="1 8">
        <text>alpha-D-glucosamine 6-phosphate + H2O = beta-D-fructose 6-phosphate + NH4(+)</text>
        <dbReference type="Rhea" id="RHEA:12172"/>
        <dbReference type="ChEBI" id="CHEBI:15377"/>
        <dbReference type="ChEBI" id="CHEBI:28938"/>
        <dbReference type="ChEBI" id="CHEBI:57634"/>
        <dbReference type="ChEBI" id="CHEBI:75989"/>
        <dbReference type="EC" id="3.5.99.6"/>
    </reaction>
</comment>
<evidence type="ECO:0000256" key="6">
    <source>
        <dbReference type="ARBA" id="ARBA00060525"/>
    </source>
</evidence>
<dbReference type="GO" id="GO:0004342">
    <property type="term" value="F:glucosamine-6-phosphate deaminase activity"/>
    <property type="evidence" value="ECO:0007669"/>
    <property type="project" value="UniProtKB-UniRule"/>
</dbReference>
<dbReference type="GO" id="GO:0005829">
    <property type="term" value="C:cytosol"/>
    <property type="evidence" value="ECO:0007669"/>
    <property type="project" value="UniProtKB-ARBA"/>
</dbReference>
<comment type="activity regulation">
    <text evidence="8">Allosterically activated by N-acetylglucosamine 6-phosphate (GlcNAc6P).</text>
</comment>
<dbReference type="GO" id="GO:0019262">
    <property type="term" value="P:N-acetylneuraminate catabolic process"/>
    <property type="evidence" value="ECO:0007669"/>
    <property type="project" value="UniProtKB-UniRule"/>
</dbReference>
<dbReference type="KEGG" id="alq:C7Y71_011010"/>
<comment type="pathway">
    <text evidence="6 8">Amino-sugar metabolism; N-acetylneuraminate degradation; D-fructose 6-phosphate from N-acetylneuraminate: step 5/5.</text>
</comment>
<evidence type="ECO:0000256" key="3">
    <source>
        <dbReference type="ARBA" id="ARBA00022801"/>
    </source>
</evidence>
<evidence type="ECO:0000313" key="11">
    <source>
        <dbReference type="Proteomes" id="UP000249375"/>
    </source>
</evidence>
<evidence type="ECO:0000256" key="7">
    <source>
        <dbReference type="ARBA" id="ARBA00061194"/>
    </source>
</evidence>
<comment type="caution">
    <text evidence="8">Lacks conserved residue(s) required for the propagation of feature annotation.</text>
</comment>
<feature type="site" description="Part of the allosteric site" evidence="8">
    <location>
        <position position="158"/>
    </location>
</feature>
<evidence type="ECO:0000259" key="9">
    <source>
        <dbReference type="Pfam" id="PF01182"/>
    </source>
</evidence>
<proteinExistence type="inferred from homology"/>
<gene>
    <name evidence="8" type="primary">nagB</name>
    <name evidence="10" type="ORF">C7Y71_011010</name>
</gene>
<keyword evidence="2 8" id="KW-0021">Allosteric enzyme</keyword>
<dbReference type="GO" id="GO:0005975">
    <property type="term" value="P:carbohydrate metabolic process"/>
    <property type="evidence" value="ECO:0007669"/>
    <property type="project" value="InterPro"/>
</dbReference>
<keyword evidence="11" id="KW-1185">Reference proteome</keyword>
<accession>A0A5P8E996</accession>
<dbReference type="Gene3D" id="3.40.50.1360">
    <property type="match status" value="1"/>
</dbReference>
<feature type="site" description="Part of the allosteric site" evidence="8">
    <location>
        <position position="151"/>
    </location>
</feature>
<sequence>MRVIIEPDYARLSKWAADYVINKINAANPTAEKPFVLGLPTGSSPIGMYKELVKANKEGRVSFKHVLTFNMDEYVGLPEEHPESYHSFMATNLFNHIDCPKENIHILNGNAPDLEAECEHYEKMIEEAGGIDLFIGGIGPDGHIAFNEPGSSLTSRTRQKTLTTDTRIANSRFFGGDPNNVPAHALTVGVGTVMSAKEVLILCNGHNKARALQAAVEGPVTQMWTISVLQMHRHGIIVCDEPACEELKHGTYNYFKDIEKDQL</sequence>
<dbReference type="InterPro" id="IPR006148">
    <property type="entry name" value="Glc/Gal-6P_isomerase"/>
</dbReference>
<dbReference type="PANTHER" id="PTHR11280">
    <property type="entry name" value="GLUCOSAMINE-6-PHOSPHATE ISOMERASE"/>
    <property type="match status" value="1"/>
</dbReference>
<dbReference type="PANTHER" id="PTHR11280:SF5">
    <property type="entry name" value="GLUCOSAMINE-6-PHOSPHATE ISOMERASE"/>
    <property type="match status" value="1"/>
</dbReference>
<dbReference type="OrthoDB" id="9791139at2"/>
<organism evidence="10 11">
    <name type="scientific">Pseudoprevotella muciniphila</name>
    <dbReference type="NCBI Taxonomy" id="2133944"/>
    <lineage>
        <taxon>Bacteria</taxon>
        <taxon>Pseudomonadati</taxon>
        <taxon>Bacteroidota</taxon>
        <taxon>Bacteroidia</taxon>
        <taxon>Bacteroidales</taxon>
        <taxon>Prevotellaceae</taxon>
        <taxon>Pseudoprevotella</taxon>
    </lineage>
</organism>
<dbReference type="EC" id="3.5.99.6" evidence="8"/>
<dbReference type="EMBL" id="CP033459">
    <property type="protein sequence ID" value="QFQ13493.1"/>
    <property type="molecule type" value="Genomic_DNA"/>
</dbReference>
<keyword evidence="3 8" id="KW-0378">Hydrolase</keyword>
<evidence type="ECO:0000256" key="4">
    <source>
        <dbReference type="ARBA" id="ARBA00023277"/>
    </source>
</evidence>
<dbReference type="GO" id="GO:0006043">
    <property type="term" value="P:glucosamine catabolic process"/>
    <property type="evidence" value="ECO:0007669"/>
    <property type="project" value="TreeGrafter"/>
</dbReference>
<evidence type="ECO:0000313" key="10">
    <source>
        <dbReference type="EMBL" id="QFQ13493.1"/>
    </source>
</evidence>
<dbReference type="PROSITE" id="PS01161">
    <property type="entry name" value="GLC_GALNAC_ISOMERASE"/>
    <property type="match status" value="1"/>
</dbReference>
<dbReference type="InterPro" id="IPR004547">
    <property type="entry name" value="Glucosamine6P_isomerase"/>
</dbReference>
<evidence type="ECO:0000256" key="2">
    <source>
        <dbReference type="ARBA" id="ARBA00022533"/>
    </source>
</evidence>
<name>A0A5P8E996_9BACT</name>
<dbReference type="SUPFAM" id="SSF100950">
    <property type="entry name" value="NagB/RpiA/CoA transferase-like"/>
    <property type="match status" value="1"/>
</dbReference>
<feature type="site" description="Part of the allosteric site" evidence="8">
    <location>
        <position position="160"/>
    </location>
</feature>
<evidence type="ECO:0000256" key="5">
    <source>
        <dbReference type="ARBA" id="ARBA00055188"/>
    </source>
</evidence>
<dbReference type="GO" id="GO:0006046">
    <property type="term" value="P:N-acetylglucosamine catabolic process"/>
    <property type="evidence" value="ECO:0007669"/>
    <property type="project" value="UniProtKB-UniRule"/>
</dbReference>
<evidence type="ECO:0000256" key="1">
    <source>
        <dbReference type="ARBA" id="ARBA00000644"/>
    </source>
</evidence>
<feature type="active site" description="For ring-opening step" evidence="8">
    <location>
        <position position="148"/>
    </location>
</feature>
<dbReference type="Proteomes" id="UP000249375">
    <property type="component" value="Chromosome"/>
</dbReference>
<comment type="function">
    <text evidence="5 8">Catalyzes the reversible isomerization-deamination of glucosamine 6-phosphate (GlcN6P) to form fructose 6-phosphate (Fru6P) and ammonium ion.</text>
</comment>
<feature type="active site" description="For ring-opening step" evidence="8">
    <location>
        <position position="141"/>
    </location>
</feature>
<dbReference type="FunFam" id="3.40.50.1360:FF:000002">
    <property type="entry name" value="Glucosamine-6-phosphate deaminase"/>
    <property type="match status" value="1"/>
</dbReference>
<dbReference type="HAMAP" id="MF_01241">
    <property type="entry name" value="GlcN6P_deamin"/>
    <property type="match status" value="1"/>
</dbReference>
<dbReference type="CDD" id="cd01399">
    <property type="entry name" value="GlcN6P_deaminase"/>
    <property type="match status" value="1"/>
</dbReference>
<feature type="active site" description="Proton acceptor; for ring-opening step" evidence="8">
    <location>
        <position position="143"/>
    </location>
</feature>
<dbReference type="Pfam" id="PF01182">
    <property type="entry name" value="Glucosamine_iso"/>
    <property type="match status" value="1"/>
</dbReference>
<reference evidence="10 11" key="1">
    <citation type="submission" date="2018-11" db="EMBL/GenBank/DDBJ databases">
        <authorList>
            <person name="Na S.W."/>
            <person name="Baik M."/>
        </authorList>
    </citation>
    <scope>NUCLEOTIDE SEQUENCE [LARGE SCALE GENOMIC DNA]</scope>
    <source>
        <strain evidence="10 11">E39</strain>
    </source>
</reference>
<dbReference type="InterPro" id="IPR018321">
    <property type="entry name" value="Glucosamine6P_isomerase_CS"/>
</dbReference>
<comment type="similarity">
    <text evidence="7 8">Belongs to the glucosamine/galactosamine-6-phosphate isomerase family. NagB subfamily.</text>
</comment>
<feature type="domain" description="Glucosamine/galactosamine-6-phosphate isomerase" evidence="9">
    <location>
        <begin position="9"/>
        <end position="229"/>
    </location>
</feature>